<dbReference type="AlphaFoldDB" id="A0A484GQ32"/>
<gene>
    <name evidence="2" type="ORF">DBR06_SOUSAS1410082</name>
</gene>
<feature type="region of interest" description="Disordered" evidence="1">
    <location>
        <begin position="1"/>
        <end position="57"/>
    </location>
</feature>
<accession>A0A484GQ32</accession>
<dbReference type="Proteomes" id="UP000295264">
    <property type="component" value="Unassembled WGS sequence"/>
</dbReference>
<evidence type="ECO:0000256" key="1">
    <source>
        <dbReference type="SAM" id="MobiDB-lite"/>
    </source>
</evidence>
<keyword evidence="3" id="KW-1185">Reference proteome</keyword>
<comment type="caution">
    <text evidence="2">The sequence shown here is derived from an EMBL/GenBank/DDBJ whole genome shotgun (WGS) entry which is preliminary data.</text>
</comment>
<reference evidence="2 3" key="1">
    <citation type="journal article" date="2018" name="Genomics">
        <title>Molecular footprints of inshore aquatic adaptation in Indo-Pacific humpback dolphin (Sousa chinensis).</title>
        <authorList>
            <person name="Ming Y."/>
            <person name="Jian J."/>
            <person name="Yu F."/>
            <person name="Yu X."/>
            <person name="Wang J."/>
            <person name="Liu W."/>
        </authorList>
    </citation>
    <scope>NUCLEOTIDE SEQUENCE [LARGE SCALE GENOMIC DNA]</scope>
    <source>
        <strain evidence="2">MY-2018</strain>
        <tissue evidence="2">Skin</tissue>
    </source>
</reference>
<sequence>LKGRAIAATRTASSLGSRTLPQRSQDKENTHRSITNQYSPSSLREPISWHGYQGRTG</sequence>
<feature type="compositionally biased region" description="Polar residues" evidence="1">
    <location>
        <begin position="10"/>
        <end position="23"/>
    </location>
</feature>
<feature type="compositionally biased region" description="Polar residues" evidence="1">
    <location>
        <begin position="32"/>
        <end position="42"/>
    </location>
</feature>
<name>A0A484GQ32_SOUCH</name>
<evidence type="ECO:0000313" key="3">
    <source>
        <dbReference type="Proteomes" id="UP000295264"/>
    </source>
</evidence>
<feature type="non-terminal residue" evidence="2">
    <location>
        <position position="1"/>
    </location>
</feature>
<organism evidence="2 3">
    <name type="scientific">Sousa chinensis</name>
    <name type="common">Indo-pacific humpbacked dolphin</name>
    <name type="synonym">Steno chinensis</name>
    <dbReference type="NCBI Taxonomy" id="103600"/>
    <lineage>
        <taxon>Eukaryota</taxon>
        <taxon>Metazoa</taxon>
        <taxon>Chordata</taxon>
        <taxon>Craniata</taxon>
        <taxon>Vertebrata</taxon>
        <taxon>Euteleostomi</taxon>
        <taxon>Mammalia</taxon>
        <taxon>Eutheria</taxon>
        <taxon>Laurasiatheria</taxon>
        <taxon>Artiodactyla</taxon>
        <taxon>Whippomorpha</taxon>
        <taxon>Cetacea</taxon>
        <taxon>Odontoceti</taxon>
        <taxon>Delphinidae</taxon>
        <taxon>Sousa</taxon>
    </lineage>
</organism>
<protein>
    <submittedName>
        <fullName evidence="2">Uncharacterized protein</fullName>
    </submittedName>
</protein>
<proteinExistence type="predicted"/>
<dbReference type="EMBL" id="QWLN02005128">
    <property type="protein sequence ID" value="TEA37852.1"/>
    <property type="molecule type" value="Genomic_DNA"/>
</dbReference>
<evidence type="ECO:0000313" key="2">
    <source>
        <dbReference type="EMBL" id="TEA37852.1"/>
    </source>
</evidence>